<dbReference type="Proteomes" id="UP000199019">
    <property type="component" value="Unassembled WGS sequence"/>
</dbReference>
<dbReference type="OrthoDB" id="3830295at2"/>
<reference evidence="4" key="1">
    <citation type="submission" date="2016-10" db="EMBL/GenBank/DDBJ databases">
        <authorList>
            <person name="Varghese N."/>
            <person name="Submissions S."/>
        </authorList>
    </citation>
    <scope>NUCLEOTIDE SEQUENCE [LARGE SCALE GENOMIC DNA]</scope>
    <source>
        <strain evidence="4">CGMCC 1.6963</strain>
    </source>
</reference>
<dbReference type="AlphaFoldDB" id="A0A1H9RTB9"/>
<dbReference type="InterPro" id="IPR014229">
    <property type="entry name" value="Spore_YtfJ"/>
</dbReference>
<organism evidence="3 4">
    <name type="scientific">Pedococcus cremeus</name>
    <dbReference type="NCBI Taxonomy" id="587636"/>
    <lineage>
        <taxon>Bacteria</taxon>
        <taxon>Bacillati</taxon>
        <taxon>Actinomycetota</taxon>
        <taxon>Actinomycetes</taxon>
        <taxon>Micrococcales</taxon>
        <taxon>Intrasporangiaceae</taxon>
        <taxon>Pedococcus</taxon>
    </lineage>
</organism>
<keyword evidence="4" id="KW-1185">Reference proteome</keyword>
<keyword evidence="2" id="KW-0472">Membrane</keyword>
<feature type="transmembrane region" description="Helical" evidence="2">
    <location>
        <begin position="88"/>
        <end position="107"/>
    </location>
</feature>
<evidence type="ECO:0000313" key="4">
    <source>
        <dbReference type="Proteomes" id="UP000199019"/>
    </source>
</evidence>
<evidence type="ECO:0000256" key="1">
    <source>
        <dbReference type="SAM" id="MobiDB-lite"/>
    </source>
</evidence>
<gene>
    <name evidence="3" type="ORF">SAMN05216199_1093</name>
</gene>
<protein>
    <submittedName>
        <fullName evidence="3">Sporulation protein YtfJ (Spore_YtfJ)</fullName>
    </submittedName>
</protein>
<name>A0A1H9RTB9_9MICO</name>
<accession>A0A1H9RTB9</accession>
<feature type="region of interest" description="Disordered" evidence="1">
    <location>
        <begin position="40"/>
        <end position="62"/>
    </location>
</feature>
<dbReference type="Pfam" id="PF09579">
    <property type="entry name" value="Spore_YtfJ"/>
    <property type="match status" value="1"/>
</dbReference>
<evidence type="ECO:0000256" key="2">
    <source>
        <dbReference type="SAM" id="Phobius"/>
    </source>
</evidence>
<dbReference type="RefSeq" id="WP_091755959.1">
    <property type="nucleotide sequence ID" value="NZ_FOHB01000001.1"/>
</dbReference>
<keyword evidence="2" id="KW-0812">Transmembrane</keyword>
<keyword evidence="2" id="KW-1133">Transmembrane helix</keyword>
<evidence type="ECO:0000313" key="3">
    <source>
        <dbReference type="EMBL" id="SER75383.1"/>
    </source>
</evidence>
<sequence length="111" mass="11384">MDIQQLLGQATDSAKVSRVFGEPIHEGDVLLVPVARVRGGAGGGSGTSPQNEGEGSGGGGGFTADPAGVYVVKGGEVSWRPAVDVNRVVMGAQLVAIVMAMALRSLLRRRR</sequence>
<dbReference type="STRING" id="587636.SAMN05216199_1093"/>
<proteinExistence type="predicted"/>
<dbReference type="EMBL" id="FOHB01000001">
    <property type="protein sequence ID" value="SER75383.1"/>
    <property type="molecule type" value="Genomic_DNA"/>
</dbReference>